<dbReference type="SUPFAM" id="SSF50494">
    <property type="entry name" value="Trypsin-like serine proteases"/>
    <property type="match status" value="1"/>
</dbReference>
<dbReference type="EMBL" id="BARW01007241">
    <property type="protein sequence ID" value="GAI86002.1"/>
    <property type="molecule type" value="Genomic_DNA"/>
</dbReference>
<dbReference type="AlphaFoldDB" id="X1RZ22"/>
<evidence type="ECO:0000313" key="1">
    <source>
        <dbReference type="EMBL" id="GAI86002.1"/>
    </source>
</evidence>
<name>X1RZ22_9ZZZZ</name>
<gene>
    <name evidence="1" type="ORF">S12H4_15121</name>
</gene>
<dbReference type="Gene3D" id="2.40.10.10">
    <property type="entry name" value="Trypsin-like serine proteases"/>
    <property type="match status" value="1"/>
</dbReference>
<sequence>MKKYKKIAVISIFTLVFIPFSLLFSQSEKALNIFEKNKGSIISFVSLGENKEEISRGTGFVISAGIMATSFHSISQAKSVQGRNFKGKKVKVEGIVATDKNFDIAFVKIKSKAPALLFC</sequence>
<comment type="caution">
    <text evidence="1">The sequence shown here is derived from an EMBL/GenBank/DDBJ whole genome shotgun (WGS) entry which is preliminary data.</text>
</comment>
<feature type="non-terminal residue" evidence="1">
    <location>
        <position position="119"/>
    </location>
</feature>
<accession>X1RZ22</accession>
<protein>
    <submittedName>
        <fullName evidence="1">Uncharacterized protein</fullName>
    </submittedName>
</protein>
<dbReference type="InterPro" id="IPR043504">
    <property type="entry name" value="Peptidase_S1_PA_chymotrypsin"/>
</dbReference>
<organism evidence="1">
    <name type="scientific">marine sediment metagenome</name>
    <dbReference type="NCBI Taxonomy" id="412755"/>
    <lineage>
        <taxon>unclassified sequences</taxon>
        <taxon>metagenomes</taxon>
        <taxon>ecological metagenomes</taxon>
    </lineage>
</organism>
<proteinExistence type="predicted"/>
<reference evidence="1" key="1">
    <citation type="journal article" date="2014" name="Front. Microbiol.">
        <title>High frequency of phylogenetically diverse reductive dehalogenase-homologous genes in deep subseafloor sedimentary metagenomes.</title>
        <authorList>
            <person name="Kawai M."/>
            <person name="Futagami T."/>
            <person name="Toyoda A."/>
            <person name="Takaki Y."/>
            <person name="Nishi S."/>
            <person name="Hori S."/>
            <person name="Arai W."/>
            <person name="Tsubouchi T."/>
            <person name="Morono Y."/>
            <person name="Uchiyama I."/>
            <person name="Ito T."/>
            <person name="Fujiyama A."/>
            <person name="Inagaki F."/>
            <person name="Takami H."/>
        </authorList>
    </citation>
    <scope>NUCLEOTIDE SEQUENCE</scope>
    <source>
        <strain evidence="1">Expedition CK06-06</strain>
    </source>
</reference>
<dbReference type="InterPro" id="IPR009003">
    <property type="entry name" value="Peptidase_S1_PA"/>
</dbReference>